<sequence>MHGERSACLLFAAARWQGDPACPRCEVVGKHYFHNGRLQWRCKACRYVFSVTSGTVFAHHKLPLNLYLGALLLFSNSVKGIPALRLARELNVQYKTAFVLVHKMREAMLIQRDESPLDGEVEMDGAYFNGHIRPANKKVNRIDRRKAKYQRPDKRVVITLRSRGTKGCGGRRTLTFVARSENQISVAKLARKYIAPGTTVFADEAPAYDVLSTHFVTRRINHQEEYRADDGTNTNTAEGFFLRLRRMQYGVSHHFSSMYLDLYANEAAYREDNRRRANGTIFAQNLTLCAATAPSREFSGYWQGNHRVVEQLV</sequence>
<evidence type="ECO:0000313" key="2">
    <source>
        <dbReference type="EMBL" id="SIQ67258.1"/>
    </source>
</evidence>
<dbReference type="NCBIfam" id="NF033547">
    <property type="entry name" value="transpos_IS1595"/>
    <property type="match status" value="1"/>
</dbReference>
<gene>
    <name evidence="2" type="ORF">SAMN05421546_1712</name>
</gene>
<dbReference type="Pfam" id="PF12760">
    <property type="entry name" value="Zn_ribbon_IS1595"/>
    <property type="match status" value="1"/>
</dbReference>
<name>A0A1N6UNL5_9GAMM</name>
<accession>A0A1N6UNL5</accession>
<dbReference type="AlphaFoldDB" id="A0A1N6UNL5"/>
<dbReference type="InterPro" id="IPR024442">
    <property type="entry name" value="Transposase_Zn_ribbon"/>
</dbReference>
<dbReference type="Proteomes" id="UP000241788">
    <property type="component" value="Unassembled WGS sequence"/>
</dbReference>
<keyword evidence="3" id="KW-1185">Reference proteome</keyword>
<dbReference type="EMBL" id="FTLW01000003">
    <property type="protein sequence ID" value="SIQ67258.1"/>
    <property type="molecule type" value="Genomic_DNA"/>
</dbReference>
<protein>
    <submittedName>
        <fullName evidence="2">Transposase zinc-ribbon domain-containing protein</fullName>
    </submittedName>
</protein>
<proteinExistence type="predicted"/>
<evidence type="ECO:0000259" key="1">
    <source>
        <dbReference type="SMART" id="SM01126"/>
    </source>
</evidence>
<feature type="domain" description="ISXO2-like transposase" evidence="1">
    <location>
        <begin position="116"/>
        <end position="272"/>
    </location>
</feature>
<dbReference type="Pfam" id="PF12762">
    <property type="entry name" value="DDE_Tnp_IS1595"/>
    <property type="match status" value="1"/>
</dbReference>
<dbReference type="SMART" id="SM01126">
    <property type="entry name" value="DDE_Tnp_IS1595"/>
    <property type="match status" value="1"/>
</dbReference>
<dbReference type="InterPro" id="IPR024445">
    <property type="entry name" value="Tnp_ISXO2-like"/>
</dbReference>
<evidence type="ECO:0000313" key="3">
    <source>
        <dbReference type="Proteomes" id="UP000241788"/>
    </source>
</evidence>
<organism evidence="2 3">
    <name type="scientific">Solilutibacter tolerans</name>
    <dbReference type="NCBI Taxonomy" id="1604334"/>
    <lineage>
        <taxon>Bacteria</taxon>
        <taxon>Pseudomonadati</taxon>
        <taxon>Pseudomonadota</taxon>
        <taxon>Gammaproteobacteria</taxon>
        <taxon>Lysobacterales</taxon>
        <taxon>Lysobacteraceae</taxon>
        <taxon>Solilutibacter</taxon>
    </lineage>
</organism>
<reference evidence="3" key="1">
    <citation type="submission" date="2017-01" db="EMBL/GenBank/DDBJ databases">
        <authorList>
            <person name="Varghese N."/>
            <person name="Submissions S."/>
        </authorList>
    </citation>
    <scope>NUCLEOTIDE SEQUENCE [LARGE SCALE GENOMIC DNA]</scope>
    <source>
        <strain evidence="3">UM1</strain>
    </source>
</reference>